<gene>
    <name evidence="4" type="ORF">Mal48_31610</name>
</gene>
<dbReference type="PANTHER" id="PTHR10188">
    <property type="entry name" value="L-ASPARAGINASE"/>
    <property type="match status" value="1"/>
</dbReference>
<dbReference type="OrthoDB" id="9780217at2"/>
<dbReference type="RefSeq" id="WP_145200967.1">
    <property type="nucleotide sequence ID" value="NZ_CP036267.1"/>
</dbReference>
<accession>A0A517QQN4</accession>
<evidence type="ECO:0000256" key="3">
    <source>
        <dbReference type="PIRSR" id="PIRSR600246-3"/>
    </source>
</evidence>
<keyword evidence="4" id="KW-0378">Hydrolase</keyword>
<reference evidence="4 5" key="1">
    <citation type="submission" date="2019-02" db="EMBL/GenBank/DDBJ databases">
        <title>Deep-cultivation of Planctomycetes and their phenomic and genomic characterization uncovers novel biology.</title>
        <authorList>
            <person name="Wiegand S."/>
            <person name="Jogler M."/>
            <person name="Boedeker C."/>
            <person name="Pinto D."/>
            <person name="Vollmers J."/>
            <person name="Rivas-Marin E."/>
            <person name="Kohn T."/>
            <person name="Peeters S.H."/>
            <person name="Heuer A."/>
            <person name="Rast P."/>
            <person name="Oberbeckmann S."/>
            <person name="Bunk B."/>
            <person name="Jeske O."/>
            <person name="Meyerdierks A."/>
            <person name="Storesund J.E."/>
            <person name="Kallscheuer N."/>
            <person name="Luecker S."/>
            <person name="Lage O.M."/>
            <person name="Pohl T."/>
            <person name="Merkel B.J."/>
            <person name="Hornburger P."/>
            <person name="Mueller R.-W."/>
            <person name="Bruemmer F."/>
            <person name="Labrenz M."/>
            <person name="Spormann A.M."/>
            <person name="Op den Camp H."/>
            <person name="Overmann J."/>
            <person name="Amann R."/>
            <person name="Jetten M.S.M."/>
            <person name="Mascher T."/>
            <person name="Medema M.H."/>
            <person name="Devos D.P."/>
            <person name="Kaster A.-K."/>
            <person name="Ovreas L."/>
            <person name="Rohde M."/>
            <person name="Galperin M.Y."/>
            <person name="Jogler C."/>
        </authorList>
    </citation>
    <scope>NUCLEOTIDE SEQUENCE [LARGE SCALE GENOMIC DNA]</scope>
    <source>
        <strain evidence="4 5">Mal48</strain>
    </source>
</reference>
<feature type="active site" description="Nucleophile" evidence="1">
    <location>
        <position position="186"/>
    </location>
</feature>
<dbReference type="InterPro" id="IPR000246">
    <property type="entry name" value="Peptidase_T2"/>
</dbReference>
<feature type="site" description="Cleavage; by autolysis" evidence="3">
    <location>
        <begin position="185"/>
        <end position="186"/>
    </location>
</feature>
<keyword evidence="5" id="KW-1185">Reference proteome</keyword>
<dbReference type="KEGG" id="tpol:Mal48_31610"/>
<dbReference type="EC" id="3.5.1.26" evidence="4"/>
<evidence type="ECO:0000313" key="5">
    <source>
        <dbReference type="Proteomes" id="UP000315724"/>
    </source>
</evidence>
<feature type="binding site" evidence="2">
    <location>
        <begin position="214"/>
        <end position="217"/>
    </location>
    <ligand>
        <name>substrate</name>
    </ligand>
</feature>
<dbReference type="Proteomes" id="UP000315724">
    <property type="component" value="Chromosome"/>
</dbReference>
<dbReference type="SUPFAM" id="SSF56235">
    <property type="entry name" value="N-terminal nucleophile aminohydrolases (Ntn hydrolases)"/>
    <property type="match status" value="1"/>
</dbReference>
<dbReference type="EMBL" id="CP036267">
    <property type="protein sequence ID" value="QDT33905.1"/>
    <property type="molecule type" value="Genomic_DNA"/>
</dbReference>
<sequence>MSTVRVIASANGLQATRLAYEQIINGADPLAAVVEGVTLVEDDPDDLTVGYGGLPNEQGVVELDAAVMHGPTHRSGGVAGLKNVRHAARLAKLVLEQTDHSLLVGEGANEFAKAQGFPEENLLTEKARKIWLYWKQTNSTRDDWIPPPPEQLDDEVKAFFKLVDDHGPAATHSYQRSEAIDRPTGTIHCSAINAAHNLSCVTTTSGLAFKIPGRVGDSALIGAGLYVDNKIGTCGSTGRGEENVRNCSSFGVVELMRGGLSPKDAGTEVMQRLVEHVTESHLLGKDGRPNFGLKFYVLNKSGEYAGVSLWGPTKFAVTDESGTRLEECSYLFDKN</sequence>
<name>A0A517QQN4_9PLAN</name>
<dbReference type="CDD" id="cd04513">
    <property type="entry name" value="Glycosylasparaginase"/>
    <property type="match status" value="1"/>
</dbReference>
<dbReference type="GO" id="GO:0005737">
    <property type="term" value="C:cytoplasm"/>
    <property type="evidence" value="ECO:0007669"/>
    <property type="project" value="TreeGrafter"/>
</dbReference>
<organism evidence="4 5">
    <name type="scientific">Thalassoglobus polymorphus</name>
    <dbReference type="NCBI Taxonomy" id="2527994"/>
    <lineage>
        <taxon>Bacteria</taxon>
        <taxon>Pseudomonadati</taxon>
        <taxon>Planctomycetota</taxon>
        <taxon>Planctomycetia</taxon>
        <taxon>Planctomycetales</taxon>
        <taxon>Planctomycetaceae</taxon>
        <taxon>Thalassoglobus</taxon>
    </lineage>
</organism>
<dbReference type="Gene3D" id="3.60.20.30">
    <property type="entry name" value="(Glycosyl)asparaginase"/>
    <property type="match status" value="1"/>
</dbReference>
<proteinExistence type="predicted"/>
<evidence type="ECO:0000313" key="4">
    <source>
        <dbReference type="EMBL" id="QDT33905.1"/>
    </source>
</evidence>
<evidence type="ECO:0000256" key="2">
    <source>
        <dbReference type="PIRSR" id="PIRSR600246-2"/>
    </source>
</evidence>
<dbReference type="GO" id="GO:0003948">
    <property type="term" value="F:N4-(beta-N-acetylglucosaminyl)-L-asparaginase activity"/>
    <property type="evidence" value="ECO:0007669"/>
    <property type="project" value="UniProtKB-EC"/>
</dbReference>
<feature type="binding site" evidence="2">
    <location>
        <begin position="237"/>
        <end position="240"/>
    </location>
    <ligand>
        <name>substrate</name>
    </ligand>
</feature>
<dbReference type="InterPro" id="IPR029055">
    <property type="entry name" value="Ntn_hydrolases_N"/>
</dbReference>
<dbReference type="AlphaFoldDB" id="A0A517QQN4"/>
<dbReference type="PANTHER" id="PTHR10188:SF6">
    <property type="entry name" value="N(4)-(BETA-N-ACETYLGLUCOSAMINYL)-L-ASPARAGINASE"/>
    <property type="match status" value="1"/>
</dbReference>
<dbReference type="Pfam" id="PF01112">
    <property type="entry name" value="Asparaginase_2"/>
    <property type="match status" value="1"/>
</dbReference>
<protein>
    <submittedName>
        <fullName evidence="4">N(4)-(Beta-N-acetylglucosaminyl)-L-asparaginase</fullName>
        <ecNumber evidence="4">3.5.1.26</ecNumber>
    </submittedName>
</protein>
<evidence type="ECO:0000256" key="1">
    <source>
        <dbReference type="PIRSR" id="PIRSR600246-1"/>
    </source>
</evidence>